<evidence type="ECO:0000256" key="1">
    <source>
        <dbReference type="ARBA" id="ARBA00010883"/>
    </source>
</evidence>
<dbReference type="PANTHER" id="PTHR46596">
    <property type="entry name" value="SORTING NEXIN-4"/>
    <property type="match status" value="1"/>
</dbReference>
<dbReference type="EMBL" id="RCHS01003371">
    <property type="protein sequence ID" value="RMX42413.1"/>
    <property type="molecule type" value="Genomic_DNA"/>
</dbReference>
<feature type="coiled-coil region" evidence="2">
    <location>
        <begin position="300"/>
        <end position="334"/>
    </location>
</feature>
<accession>A0A3M6TLX5</accession>
<comment type="similarity">
    <text evidence="1">Belongs to the sorting nexin family.</text>
</comment>
<dbReference type="Pfam" id="PF00787">
    <property type="entry name" value="PX"/>
    <property type="match status" value="1"/>
</dbReference>
<dbReference type="InterPro" id="IPR036871">
    <property type="entry name" value="PX_dom_sf"/>
</dbReference>
<proteinExistence type="inferred from homology"/>
<dbReference type="InterPro" id="IPR027267">
    <property type="entry name" value="AH/BAR_dom_sf"/>
</dbReference>
<dbReference type="SUPFAM" id="SSF64268">
    <property type="entry name" value="PX domain"/>
    <property type="match status" value="1"/>
</dbReference>
<evidence type="ECO:0000256" key="2">
    <source>
        <dbReference type="SAM" id="Coils"/>
    </source>
</evidence>
<reference evidence="4 5" key="1">
    <citation type="journal article" date="2018" name="Sci. Rep.">
        <title>Comparative analysis of the Pocillopora damicornis genome highlights role of immune system in coral evolution.</title>
        <authorList>
            <person name="Cunning R."/>
            <person name="Bay R.A."/>
            <person name="Gillette P."/>
            <person name="Baker A.C."/>
            <person name="Traylor-Knowles N."/>
        </authorList>
    </citation>
    <scope>NUCLEOTIDE SEQUENCE [LARGE SCALE GENOMIC DNA]</scope>
    <source>
        <strain evidence="4">RSMAS</strain>
        <tissue evidence="4">Whole animal</tissue>
    </source>
</reference>
<dbReference type="Proteomes" id="UP000275408">
    <property type="component" value="Unassembled WGS sequence"/>
</dbReference>
<dbReference type="GO" id="GO:0031201">
    <property type="term" value="C:SNARE complex"/>
    <property type="evidence" value="ECO:0007669"/>
    <property type="project" value="TreeGrafter"/>
</dbReference>
<dbReference type="Gene3D" id="3.30.1520.10">
    <property type="entry name" value="Phox-like domain"/>
    <property type="match status" value="1"/>
</dbReference>
<sequence length="382" mass="44139">MRWAKHHKMADFMEEEKKVQYFPEGSLLNTMIISIIDSEKRFTDILKEPYTVYLIETKYIDGGPPAGEPDMSSSIWRRYSEFELLRNYLIANFPAINIAALRIAADKFDPDFIEKRKVALEVDSRLKSWSASPKEPDRRFEDMKHYAENLGSNVGAMIKVRQRISDTIFSIHKQHATYGKTFSEWSSLEKEMGDDLQKSGHYMDRFSASVDEALNEDEMAFAEPLKEYLHFSDVLKGVASRQLLRHYDMEKAEETLNNKKTQRDDLNAQKEALQSGQTPPKSGGFSFKGLSSMIFGAETPEVLETKINNLDEQINDAEENVKTTKEEVRIFNEEALKDYERFKKQEVRDLKEVLAAHIKTQIMICKLGISTWQDMKETAKTL</sequence>
<evidence type="ECO:0000313" key="4">
    <source>
        <dbReference type="EMBL" id="RMX42413.1"/>
    </source>
</evidence>
<dbReference type="GO" id="GO:2000786">
    <property type="term" value="P:positive regulation of autophagosome assembly"/>
    <property type="evidence" value="ECO:0007669"/>
    <property type="project" value="TreeGrafter"/>
</dbReference>
<feature type="coiled-coil region" evidence="2">
    <location>
        <begin position="249"/>
        <end position="276"/>
    </location>
</feature>
<dbReference type="GO" id="GO:0005886">
    <property type="term" value="C:plasma membrane"/>
    <property type="evidence" value="ECO:0007669"/>
    <property type="project" value="TreeGrafter"/>
</dbReference>
<feature type="domain" description="PX" evidence="3">
    <location>
        <begin position="31"/>
        <end position="175"/>
    </location>
</feature>
<dbReference type="InterPro" id="IPR001683">
    <property type="entry name" value="PX_dom"/>
</dbReference>
<dbReference type="Gene3D" id="1.20.1270.60">
    <property type="entry name" value="Arfaptin homology (AH) domain/BAR domain"/>
    <property type="match status" value="1"/>
</dbReference>
<evidence type="ECO:0000313" key="5">
    <source>
        <dbReference type="Proteomes" id="UP000275408"/>
    </source>
</evidence>
<dbReference type="AlphaFoldDB" id="A0A3M6TLX5"/>
<protein>
    <recommendedName>
        <fullName evidence="3">PX domain-containing protein</fullName>
    </recommendedName>
</protein>
<gene>
    <name evidence="4" type="ORF">pdam_00004897</name>
</gene>
<dbReference type="STRING" id="46731.A0A3M6TLX5"/>
<dbReference type="GO" id="GO:0031901">
    <property type="term" value="C:early endosome membrane"/>
    <property type="evidence" value="ECO:0007669"/>
    <property type="project" value="TreeGrafter"/>
</dbReference>
<dbReference type="InterPro" id="IPR034783">
    <property type="entry name" value="SNX4"/>
</dbReference>
<dbReference type="PANTHER" id="PTHR46596:SF1">
    <property type="entry name" value="SORTING NEXIN-4"/>
    <property type="match status" value="1"/>
</dbReference>
<dbReference type="GO" id="GO:0015031">
    <property type="term" value="P:protein transport"/>
    <property type="evidence" value="ECO:0007669"/>
    <property type="project" value="InterPro"/>
</dbReference>
<dbReference type="OrthoDB" id="289314at2759"/>
<organism evidence="4 5">
    <name type="scientific">Pocillopora damicornis</name>
    <name type="common">Cauliflower coral</name>
    <name type="synonym">Millepora damicornis</name>
    <dbReference type="NCBI Taxonomy" id="46731"/>
    <lineage>
        <taxon>Eukaryota</taxon>
        <taxon>Metazoa</taxon>
        <taxon>Cnidaria</taxon>
        <taxon>Anthozoa</taxon>
        <taxon>Hexacorallia</taxon>
        <taxon>Scleractinia</taxon>
        <taxon>Astrocoeniina</taxon>
        <taxon>Pocilloporidae</taxon>
        <taxon>Pocillopora</taxon>
    </lineage>
</organism>
<keyword evidence="2" id="KW-0175">Coiled coil</keyword>
<dbReference type="PROSITE" id="PS50195">
    <property type="entry name" value="PX"/>
    <property type="match status" value="1"/>
</dbReference>
<evidence type="ECO:0000259" key="3">
    <source>
        <dbReference type="PROSITE" id="PS50195"/>
    </source>
</evidence>
<comment type="caution">
    <text evidence="4">The sequence shown here is derived from an EMBL/GenBank/DDBJ whole genome shotgun (WGS) entry which is preliminary data.</text>
</comment>
<keyword evidence="5" id="KW-1185">Reference proteome</keyword>
<dbReference type="GO" id="GO:0032266">
    <property type="term" value="F:phosphatidylinositol-3-phosphate binding"/>
    <property type="evidence" value="ECO:0007669"/>
    <property type="project" value="TreeGrafter"/>
</dbReference>
<name>A0A3M6TLX5_POCDA</name>